<evidence type="ECO:0000256" key="3">
    <source>
        <dbReference type="ARBA" id="ARBA00023125"/>
    </source>
</evidence>
<evidence type="ECO:0000256" key="4">
    <source>
        <dbReference type="ARBA" id="ARBA00023172"/>
    </source>
</evidence>
<dbReference type="PANTHER" id="PTHR30349:SF81">
    <property type="entry name" value="TYROSINE RECOMBINASE XERC"/>
    <property type="match status" value="1"/>
</dbReference>
<feature type="domain" description="Tyr recombinase" evidence="7">
    <location>
        <begin position="147"/>
        <end position="331"/>
    </location>
</feature>
<dbReference type="EMBL" id="CP063361">
    <property type="protein sequence ID" value="UOD31539.1"/>
    <property type="molecule type" value="Genomic_DNA"/>
</dbReference>
<evidence type="ECO:0000256" key="1">
    <source>
        <dbReference type="ARBA" id="ARBA00022829"/>
    </source>
</evidence>
<evidence type="ECO:0000256" key="5">
    <source>
        <dbReference type="PROSITE-ProRule" id="PRU01248"/>
    </source>
</evidence>
<keyword evidence="1" id="KW-0159">Chromosome partition</keyword>
<evidence type="ECO:0000256" key="6">
    <source>
        <dbReference type="SAM" id="MobiDB-lite"/>
    </source>
</evidence>
<dbReference type="InterPro" id="IPR011010">
    <property type="entry name" value="DNA_brk_join_enz"/>
</dbReference>
<dbReference type="Proteomes" id="UP000831532">
    <property type="component" value="Chromosome"/>
</dbReference>
<dbReference type="InterPro" id="IPR044068">
    <property type="entry name" value="CB"/>
</dbReference>
<evidence type="ECO:0000259" key="8">
    <source>
        <dbReference type="PROSITE" id="PS51900"/>
    </source>
</evidence>
<dbReference type="PROSITE" id="PS51898">
    <property type="entry name" value="TYR_RECOMBINASE"/>
    <property type="match status" value="1"/>
</dbReference>
<name>A0ABY4AC41_9BURK</name>
<proteinExistence type="predicted"/>
<reference evidence="9 11" key="1">
    <citation type="submission" date="2020-10" db="EMBL/GenBank/DDBJ databases">
        <title>Genome analysis of Massilia species.</title>
        <authorList>
            <person name="Jung D.-H."/>
        </authorList>
    </citation>
    <scope>NUCLEOTIDE SEQUENCE [LARGE SCALE GENOMIC DNA]</scope>
    <source>
        <strain evidence="9">Sipir</strain>
        <strain evidence="11">sipir</strain>
    </source>
</reference>
<accession>A0ABY4AC41</accession>
<dbReference type="NCBIfam" id="NF002331">
    <property type="entry name" value="PRK01287.1"/>
    <property type="match status" value="1"/>
</dbReference>
<gene>
    <name evidence="9" type="primary">xerC</name>
    <name evidence="9" type="ORF">INH39_07560</name>
    <name evidence="10" type="ORF">INH39_07590</name>
</gene>
<dbReference type="RefSeq" id="WP_243492662.1">
    <property type="nucleotide sequence ID" value="NZ_CP063361.1"/>
</dbReference>
<evidence type="ECO:0000313" key="9">
    <source>
        <dbReference type="EMBL" id="UOD31539.1"/>
    </source>
</evidence>
<evidence type="ECO:0000313" key="10">
    <source>
        <dbReference type="EMBL" id="UOD31544.1"/>
    </source>
</evidence>
<dbReference type="Gene3D" id="1.10.150.130">
    <property type="match status" value="1"/>
</dbReference>
<evidence type="ECO:0000259" key="7">
    <source>
        <dbReference type="PROSITE" id="PS51898"/>
    </source>
</evidence>
<dbReference type="InterPro" id="IPR013762">
    <property type="entry name" value="Integrase-like_cat_sf"/>
</dbReference>
<dbReference type="SUPFAM" id="SSF56349">
    <property type="entry name" value="DNA breaking-rejoining enzymes"/>
    <property type="match status" value="1"/>
</dbReference>
<dbReference type="PROSITE" id="PS51900">
    <property type="entry name" value="CB"/>
    <property type="match status" value="1"/>
</dbReference>
<feature type="domain" description="Core-binding (CB)" evidence="8">
    <location>
        <begin position="35"/>
        <end position="126"/>
    </location>
</feature>
<evidence type="ECO:0000256" key="2">
    <source>
        <dbReference type="ARBA" id="ARBA00022908"/>
    </source>
</evidence>
<dbReference type="EMBL" id="CP063361">
    <property type="protein sequence ID" value="UOD31544.1"/>
    <property type="molecule type" value="Genomic_DNA"/>
</dbReference>
<organism evidence="9 11">
    <name type="scientific">Massilia violaceinigra</name>
    <dbReference type="NCBI Taxonomy" id="2045208"/>
    <lineage>
        <taxon>Bacteria</taxon>
        <taxon>Pseudomonadati</taxon>
        <taxon>Pseudomonadota</taxon>
        <taxon>Betaproteobacteria</taxon>
        <taxon>Burkholderiales</taxon>
        <taxon>Oxalobacteraceae</taxon>
        <taxon>Telluria group</taxon>
        <taxon>Massilia</taxon>
    </lineage>
</organism>
<dbReference type="Gene3D" id="1.10.443.10">
    <property type="entry name" value="Intergrase catalytic core"/>
    <property type="match status" value="1"/>
</dbReference>
<protein>
    <submittedName>
        <fullName evidence="9">Site-specific tyrosine recombinase XerC</fullName>
    </submittedName>
</protein>
<dbReference type="InterPro" id="IPR050090">
    <property type="entry name" value="Tyrosine_recombinase_XerCD"/>
</dbReference>
<keyword evidence="11" id="KW-1185">Reference proteome</keyword>
<dbReference type="InterPro" id="IPR002104">
    <property type="entry name" value="Integrase_catalytic"/>
</dbReference>
<dbReference type="InterPro" id="IPR010998">
    <property type="entry name" value="Integrase_recombinase_N"/>
</dbReference>
<keyword evidence="4" id="KW-0233">DNA recombination</keyword>
<sequence>MARKGELGIRQKQRKLRAKPAQAVRERAPDPAAGNLLRSYQNAFLEWTVTTGLSESTASIRRRALDGFILWCDERGLDRPQDITRPILQRYQGHLYHYRKADGAPLSFNTQVTRLMPIVAFFKWCARENHILHNPASDLVLPKPSRQLPRHLMSVAEIESVLNQADIATPSGVRNRAMLETLYSTGIRRAEMIGLSLYDVDTERGTLMVRQGKGRRDRLVPIGARACAWVVRYVQEVRPQLALTLDQRTLFVTDYGEAFEKNRLSDMVKLHMRHAGFASGGCHAFRHAMATHMLENGADIRFIQAILGHSELSTTQIYTHVAIGKLKAVHALTHPARLERAGGDGAAAADADRDVDAQALLEALDAEQDTSD</sequence>
<dbReference type="Pfam" id="PF00589">
    <property type="entry name" value="Phage_integrase"/>
    <property type="match status" value="1"/>
</dbReference>
<dbReference type="PANTHER" id="PTHR30349">
    <property type="entry name" value="PHAGE INTEGRASE-RELATED"/>
    <property type="match status" value="1"/>
</dbReference>
<keyword evidence="2" id="KW-0229">DNA integration</keyword>
<keyword evidence="3 5" id="KW-0238">DNA-binding</keyword>
<evidence type="ECO:0000313" key="11">
    <source>
        <dbReference type="Proteomes" id="UP000831532"/>
    </source>
</evidence>
<feature type="region of interest" description="Disordered" evidence="6">
    <location>
        <begin position="1"/>
        <end position="28"/>
    </location>
</feature>